<evidence type="ECO:0000313" key="8">
    <source>
        <dbReference type="EMBL" id="OZG66613.1"/>
    </source>
</evidence>
<evidence type="ECO:0000259" key="6">
    <source>
        <dbReference type="Pfam" id="PF00278"/>
    </source>
</evidence>
<dbReference type="UniPathway" id="UPA00034">
    <property type="reaction ID" value="UER00027"/>
</dbReference>
<feature type="binding site" evidence="5">
    <location>
        <position position="437"/>
    </location>
    <ligand>
        <name>substrate</name>
    </ligand>
</feature>
<accession>A0A261G5X4</accession>
<evidence type="ECO:0000259" key="7">
    <source>
        <dbReference type="Pfam" id="PF02784"/>
    </source>
</evidence>
<dbReference type="Gene3D" id="3.20.20.10">
    <property type="entry name" value="Alanine racemase"/>
    <property type="match status" value="1"/>
</dbReference>
<dbReference type="InterPro" id="IPR002986">
    <property type="entry name" value="DAP_deCOOHase_LysA"/>
</dbReference>
<dbReference type="CDD" id="cd06828">
    <property type="entry name" value="PLPDE_III_DapDC"/>
    <property type="match status" value="1"/>
</dbReference>
<dbReference type="PANTHER" id="PTHR43727">
    <property type="entry name" value="DIAMINOPIMELATE DECARBOXYLASE"/>
    <property type="match status" value="1"/>
</dbReference>
<dbReference type="SUPFAM" id="SSF51419">
    <property type="entry name" value="PLP-binding barrel"/>
    <property type="match status" value="2"/>
</dbReference>
<comment type="pathway">
    <text evidence="5">Amino-acid biosynthesis; L-lysine biosynthesis via DAP pathway; L-lysine from DL-2,6-diaminopimelate: step 1/1.</text>
</comment>
<dbReference type="HAMAP" id="MF_02120">
    <property type="entry name" value="LysA"/>
    <property type="match status" value="1"/>
</dbReference>
<dbReference type="Proteomes" id="UP000216074">
    <property type="component" value="Unassembled WGS sequence"/>
</dbReference>
<dbReference type="EC" id="4.1.1.20" evidence="5"/>
<dbReference type="Pfam" id="PF02784">
    <property type="entry name" value="Orn_Arg_deC_N"/>
    <property type="match status" value="2"/>
</dbReference>
<dbReference type="GO" id="GO:0030170">
    <property type="term" value="F:pyridoxal phosphate binding"/>
    <property type="evidence" value="ECO:0007669"/>
    <property type="project" value="UniProtKB-UniRule"/>
</dbReference>
<comment type="function">
    <text evidence="5">Specifically catalyzes the decarboxylation of meso-diaminopimelate (meso-DAP) to L-lysine.</text>
</comment>
<evidence type="ECO:0000256" key="2">
    <source>
        <dbReference type="ARBA" id="ARBA00022793"/>
    </source>
</evidence>
<dbReference type="InterPro" id="IPR022643">
    <property type="entry name" value="De-COase2_C"/>
</dbReference>
<keyword evidence="5" id="KW-0028">Amino-acid biosynthesis</keyword>
<gene>
    <name evidence="5" type="primary">lysA</name>
    <name evidence="8" type="ORF">BHAP_0090</name>
</gene>
<sequence length="536" mass="57230">MAITPIWPQATAVDPQTGAITFHGRTAESLLDEFGSPLYVIDTDEVAQRAKHFVHAAATAFNNSTTHVSFAGKAFLSKEIVRLVLAAGMYVDTCTMGEMRIALAAGAPGRRLVLHGNNKSDEEIALAIEQGFAKIVVDSADEPARIAAIAHRLGKRARVMLRVTSGIHAGGHEYISTAHEDQKFGVPLLPAGADTSVLAILDNLTDVTPAATNARLGEAHDIAAGESTATKPQRTLRYDVKYPYDLSGEEVSDSDRALAAAMTAVADGPALAVLKEIQRHQDVLELVGIHSHIGSNIHDADAFIQAAKRMMLLRKTFYATDAYTLPEVDLGGGYSVAYTDGEDSMDIDVELARLAESVAAINRALGMPAPAISFEPGRWIVASAGVTLYRVGTIKHVTLSADGEGHQPTDKAGNPIHERVYVSVDGGMSDNIRPALYGADYTVRLANRRGSDESMLVRVVGMHCESGDIIVHEDRLPADLQRGDVLAVPVTGAYGRTMASNYNQALIPAVVAVSESGAHVMMRRQTIDDLLDLDLG</sequence>
<evidence type="ECO:0000256" key="5">
    <source>
        <dbReference type="HAMAP-Rule" id="MF_02120"/>
    </source>
</evidence>
<feature type="binding site" evidence="5">
    <location>
        <begin position="375"/>
        <end position="378"/>
    </location>
    <ligand>
        <name>pyridoxal 5'-phosphate</name>
        <dbReference type="ChEBI" id="CHEBI:597326"/>
    </ligand>
</feature>
<dbReference type="GO" id="GO:0009089">
    <property type="term" value="P:lysine biosynthetic process via diaminopimelate"/>
    <property type="evidence" value="ECO:0007669"/>
    <property type="project" value="UniProtKB-UniRule"/>
</dbReference>
<dbReference type="Gene3D" id="2.40.37.10">
    <property type="entry name" value="Lyase, Ornithine Decarboxylase, Chain A, domain 1"/>
    <property type="match status" value="1"/>
</dbReference>
<feature type="binding site" evidence="5">
    <location>
        <position position="333"/>
    </location>
    <ligand>
        <name>pyridoxal 5'-phosphate</name>
        <dbReference type="ChEBI" id="CHEBI:597326"/>
    </ligand>
</feature>
<evidence type="ECO:0000256" key="3">
    <source>
        <dbReference type="ARBA" id="ARBA00022898"/>
    </source>
</evidence>
<dbReference type="AlphaFoldDB" id="A0A261G5X4"/>
<dbReference type="SUPFAM" id="SSF50621">
    <property type="entry name" value="Alanine racemase C-terminal domain-like"/>
    <property type="match status" value="1"/>
</dbReference>
<feature type="binding site" evidence="5">
    <location>
        <position position="433"/>
    </location>
    <ligand>
        <name>substrate</name>
    </ligand>
</feature>
<dbReference type="InterPro" id="IPR022657">
    <property type="entry name" value="De-COase2_CS"/>
</dbReference>
<dbReference type="RefSeq" id="WP_094728578.1">
    <property type="nucleotide sequence ID" value="NZ_MWWY01000003.1"/>
</dbReference>
<keyword evidence="9" id="KW-1185">Reference proteome</keyword>
<name>A0A261G5X4_9BIFI</name>
<feature type="domain" description="Orn/DAP/Arg decarboxylase 2 N-terminal" evidence="7">
    <location>
        <begin position="55"/>
        <end position="188"/>
    </location>
</feature>
<keyword evidence="5" id="KW-0457">Lysine biosynthesis</keyword>
<feature type="binding site" evidence="5">
    <location>
        <position position="494"/>
    </location>
    <ligand>
        <name>pyridoxal 5'-phosphate</name>
        <dbReference type="ChEBI" id="CHEBI:597326"/>
    </ligand>
</feature>
<feature type="binding site" evidence="5">
    <location>
        <position position="378"/>
    </location>
    <ligand>
        <name>substrate</name>
    </ligand>
</feature>
<evidence type="ECO:0000256" key="4">
    <source>
        <dbReference type="ARBA" id="ARBA00023239"/>
    </source>
</evidence>
<dbReference type="GO" id="GO:0008836">
    <property type="term" value="F:diaminopimelate decarboxylase activity"/>
    <property type="evidence" value="ECO:0007669"/>
    <property type="project" value="UniProtKB-UniRule"/>
</dbReference>
<dbReference type="InterPro" id="IPR022644">
    <property type="entry name" value="De-COase2_N"/>
</dbReference>
<feature type="binding site" evidence="5">
    <location>
        <position position="494"/>
    </location>
    <ligand>
        <name>substrate</name>
    </ligand>
</feature>
<feature type="domain" description="Orn/DAP/Arg decarboxylase 2 N-terminal" evidence="7">
    <location>
        <begin position="272"/>
        <end position="382"/>
    </location>
</feature>
<reference evidence="8 9" key="1">
    <citation type="journal article" date="2017" name="BMC Genomics">
        <title>Comparative genomic and phylogenomic analyses of the Bifidobacteriaceae family.</title>
        <authorList>
            <person name="Lugli G.A."/>
            <person name="Milani C."/>
            <person name="Turroni F."/>
            <person name="Duranti S."/>
            <person name="Mancabelli L."/>
            <person name="Mangifesta M."/>
            <person name="Ferrario C."/>
            <person name="Modesto M."/>
            <person name="Mattarelli P."/>
            <person name="Jiri K."/>
            <person name="van Sinderen D."/>
            <person name="Ventura M."/>
        </authorList>
    </citation>
    <scope>NUCLEOTIDE SEQUENCE [LARGE SCALE GENOMIC DNA]</scope>
    <source>
        <strain evidence="8 9">DSM 100202</strain>
    </source>
</reference>
<feature type="domain" description="Orn/DAP/Arg decarboxylase 2 C-terminal" evidence="6">
    <location>
        <begin position="239"/>
        <end position="492"/>
    </location>
</feature>
<proteinExistence type="inferred from homology"/>
<feature type="binding site" evidence="5">
    <location>
        <position position="465"/>
    </location>
    <ligand>
        <name>substrate</name>
    </ligand>
</feature>
<dbReference type="EMBL" id="MWWY01000003">
    <property type="protein sequence ID" value="OZG66613.1"/>
    <property type="molecule type" value="Genomic_DNA"/>
</dbReference>
<dbReference type="OrthoDB" id="9802241at2"/>
<feature type="modified residue" description="N6-(pyridoxal phosphate)lysine" evidence="5">
    <location>
        <position position="73"/>
    </location>
</feature>
<keyword evidence="2 5" id="KW-0210">Decarboxylase</keyword>
<dbReference type="Pfam" id="PF00278">
    <property type="entry name" value="Orn_DAP_Arg_deC"/>
    <property type="match status" value="1"/>
</dbReference>
<dbReference type="InterPro" id="IPR009006">
    <property type="entry name" value="Ala_racemase/Decarboxylase_C"/>
</dbReference>
<evidence type="ECO:0000256" key="1">
    <source>
        <dbReference type="ARBA" id="ARBA00001933"/>
    </source>
</evidence>
<dbReference type="PANTHER" id="PTHR43727:SF2">
    <property type="entry name" value="GROUP IV DECARBOXYLASE"/>
    <property type="match status" value="1"/>
</dbReference>
<comment type="catalytic activity">
    <reaction evidence="5">
        <text>meso-2,6-diaminopimelate + H(+) = L-lysine + CO2</text>
        <dbReference type="Rhea" id="RHEA:15101"/>
        <dbReference type="ChEBI" id="CHEBI:15378"/>
        <dbReference type="ChEBI" id="CHEBI:16526"/>
        <dbReference type="ChEBI" id="CHEBI:32551"/>
        <dbReference type="ChEBI" id="CHEBI:57791"/>
        <dbReference type="EC" id="4.1.1.20"/>
    </reaction>
</comment>
<keyword evidence="3 5" id="KW-0663">Pyridoxal phosphate</keyword>
<comment type="cofactor">
    <cofactor evidence="1 5">
        <name>pyridoxal 5'-phosphate</name>
        <dbReference type="ChEBI" id="CHEBI:597326"/>
    </cofactor>
</comment>
<evidence type="ECO:0000313" key="9">
    <source>
        <dbReference type="Proteomes" id="UP000216074"/>
    </source>
</evidence>
<protein>
    <recommendedName>
        <fullName evidence="5">Diaminopimelate decarboxylase</fullName>
        <shortName evidence="5">DAP decarboxylase</shortName>
        <shortName evidence="5">DAPDC</shortName>
        <ecNumber evidence="5">4.1.1.20</ecNumber>
    </recommendedName>
</protein>
<dbReference type="InterPro" id="IPR029066">
    <property type="entry name" value="PLP-binding_barrel"/>
</dbReference>
<keyword evidence="4 5" id="KW-0456">Lyase</keyword>
<comment type="subunit">
    <text evidence="5">Homodimer.</text>
</comment>
<organism evidence="8 9">
    <name type="scientific">Bifidobacterium hapali</name>
    <dbReference type="NCBI Taxonomy" id="1630172"/>
    <lineage>
        <taxon>Bacteria</taxon>
        <taxon>Bacillati</taxon>
        <taxon>Actinomycetota</taxon>
        <taxon>Actinomycetes</taxon>
        <taxon>Bifidobacteriales</taxon>
        <taxon>Bifidobacteriaceae</taxon>
        <taxon>Bifidobacterium</taxon>
    </lineage>
</organism>
<comment type="caution">
    <text evidence="8">The sequence shown here is derived from an EMBL/GenBank/DDBJ whole genome shotgun (WGS) entry which is preliminary data.</text>
</comment>
<dbReference type="PROSITE" id="PS00879">
    <property type="entry name" value="ODR_DC_2_2"/>
    <property type="match status" value="1"/>
</dbReference>
<comment type="similarity">
    <text evidence="5">Belongs to the Orn/Lys/Arg decarboxylase class-II family. LysA subfamily.</text>
</comment>